<protein>
    <recommendedName>
        <fullName evidence="5">Heat shock factor-binding protein 1</fullName>
    </recommendedName>
</protein>
<dbReference type="GO" id="GO:0003714">
    <property type="term" value="F:transcription corepressor activity"/>
    <property type="evidence" value="ECO:0007669"/>
    <property type="project" value="InterPro"/>
</dbReference>
<proteinExistence type="inferred from homology"/>
<dbReference type="GO" id="GO:0005634">
    <property type="term" value="C:nucleus"/>
    <property type="evidence" value="ECO:0007669"/>
    <property type="project" value="TreeGrafter"/>
</dbReference>
<dbReference type="InterPro" id="IPR009643">
    <property type="entry name" value="HS1-bd"/>
</dbReference>
<dbReference type="Proteomes" id="UP001515480">
    <property type="component" value="Unassembled WGS sequence"/>
</dbReference>
<evidence type="ECO:0000256" key="1">
    <source>
        <dbReference type="ARBA" id="ARBA00006349"/>
    </source>
</evidence>
<dbReference type="PANTHER" id="PTHR19424">
    <property type="entry name" value="HEAT SHOCK FACTOR BINDING PROTEIN 1"/>
    <property type="match status" value="1"/>
</dbReference>
<dbReference type="AlphaFoldDB" id="A0AB34J1K6"/>
<evidence type="ECO:0000313" key="4">
    <source>
        <dbReference type="Proteomes" id="UP001515480"/>
    </source>
</evidence>
<sequence>MQADALLTSQGVDGEPDDSAPQSTQDLTVFVQNLLQQMQGRFTTMSDAIIGRIDDMGQRIDELENSIGELMAQAGIDEEPVAESQKPPTDAPPQT</sequence>
<dbReference type="GO" id="GO:0005829">
    <property type="term" value="C:cytosol"/>
    <property type="evidence" value="ECO:0007669"/>
    <property type="project" value="TreeGrafter"/>
</dbReference>
<comment type="similarity">
    <text evidence="1">Belongs to the HSBP1 family.</text>
</comment>
<reference evidence="3 4" key="1">
    <citation type="journal article" date="2024" name="Science">
        <title>Giant polyketide synthase enzymes in the biosynthesis of giant marine polyether toxins.</title>
        <authorList>
            <person name="Fallon T.R."/>
            <person name="Shende V.V."/>
            <person name="Wierzbicki I.H."/>
            <person name="Pendleton A.L."/>
            <person name="Watervoot N.F."/>
            <person name="Auber R.P."/>
            <person name="Gonzalez D.J."/>
            <person name="Wisecaver J.H."/>
            <person name="Moore B.S."/>
        </authorList>
    </citation>
    <scope>NUCLEOTIDE SEQUENCE [LARGE SCALE GENOMIC DNA]</scope>
    <source>
        <strain evidence="3 4">12B1</strain>
    </source>
</reference>
<evidence type="ECO:0000256" key="2">
    <source>
        <dbReference type="SAM" id="MobiDB-lite"/>
    </source>
</evidence>
<dbReference type="Gene3D" id="1.20.5.430">
    <property type="match status" value="1"/>
</dbReference>
<evidence type="ECO:0008006" key="5">
    <source>
        <dbReference type="Google" id="ProtNLM"/>
    </source>
</evidence>
<dbReference type="EMBL" id="JBGBPQ010000015">
    <property type="protein sequence ID" value="KAL1510806.1"/>
    <property type="molecule type" value="Genomic_DNA"/>
</dbReference>
<accession>A0AB34J1K6</accession>
<dbReference type="Pfam" id="PF06825">
    <property type="entry name" value="HSBP1"/>
    <property type="match status" value="1"/>
</dbReference>
<dbReference type="GO" id="GO:0070370">
    <property type="term" value="P:cellular heat acclimation"/>
    <property type="evidence" value="ECO:0007669"/>
    <property type="project" value="TreeGrafter"/>
</dbReference>
<organism evidence="3 4">
    <name type="scientific">Prymnesium parvum</name>
    <name type="common">Toxic golden alga</name>
    <dbReference type="NCBI Taxonomy" id="97485"/>
    <lineage>
        <taxon>Eukaryota</taxon>
        <taxon>Haptista</taxon>
        <taxon>Haptophyta</taxon>
        <taxon>Prymnesiophyceae</taxon>
        <taxon>Prymnesiales</taxon>
        <taxon>Prymnesiaceae</taxon>
        <taxon>Prymnesium</taxon>
    </lineage>
</organism>
<comment type="caution">
    <text evidence="3">The sequence shown here is derived from an EMBL/GenBank/DDBJ whole genome shotgun (WGS) entry which is preliminary data.</text>
</comment>
<gene>
    <name evidence="3" type="ORF">AB1Y20_007090</name>
</gene>
<dbReference type="FunFam" id="1.20.5.430:FF:000003">
    <property type="entry name" value="Heat shock factor binding protein"/>
    <property type="match status" value="1"/>
</dbReference>
<dbReference type="PANTHER" id="PTHR19424:SF0">
    <property type="entry name" value="HEAT SHOCK FACTOR BINDING PROTEIN 1"/>
    <property type="match status" value="1"/>
</dbReference>
<keyword evidence="4" id="KW-1185">Reference proteome</keyword>
<evidence type="ECO:0000313" key="3">
    <source>
        <dbReference type="EMBL" id="KAL1510806.1"/>
    </source>
</evidence>
<feature type="region of interest" description="Disordered" evidence="2">
    <location>
        <begin position="1"/>
        <end position="25"/>
    </location>
</feature>
<name>A0AB34J1K6_PRYPA</name>